<evidence type="ECO:0000313" key="5">
    <source>
        <dbReference type="Proteomes" id="UP001642409"/>
    </source>
</evidence>
<keyword evidence="1" id="KW-0175">Coiled coil</keyword>
<gene>
    <name evidence="3" type="ORF">HINF_LOCUS26686</name>
    <name evidence="4" type="ORF">HINF_LOCUS28449</name>
</gene>
<keyword evidence="5" id="KW-1185">Reference proteome</keyword>
<evidence type="ECO:0000313" key="3">
    <source>
        <dbReference type="EMBL" id="CAI9939041.1"/>
    </source>
</evidence>
<dbReference type="Proteomes" id="UP001642409">
    <property type="component" value="Unassembled WGS sequence"/>
</dbReference>
<proteinExistence type="predicted"/>
<feature type="region of interest" description="Disordered" evidence="2">
    <location>
        <begin position="501"/>
        <end position="620"/>
    </location>
</feature>
<protein>
    <submittedName>
        <fullName evidence="3">Uncharacterized protein</fullName>
    </submittedName>
</protein>
<feature type="region of interest" description="Disordered" evidence="2">
    <location>
        <begin position="404"/>
        <end position="439"/>
    </location>
</feature>
<dbReference type="EMBL" id="CAXDID020000090">
    <property type="protein sequence ID" value="CAL6022025.1"/>
    <property type="molecule type" value="Genomic_DNA"/>
</dbReference>
<feature type="coiled-coil region" evidence="1">
    <location>
        <begin position="666"/>
        <end position="723"/>
    </location>
</feature>
<feature type="compositionally biased region" description="Polar residues" evidence="2">
    <location>
        <begin position="408"/>
        <end position="427"/>
    </location>
</feature>
<sequence>MSDNENSTEYEYYSDDYYSETSDDTIQIQINEMKKQILNMQKVASPPKAEQLTYNKPSPIFQQQSHAQQNESISATAAAVSAAVQTALQNQQQLLMNRNFGYQRQDEQRQDEYITENQPPAFGNLDYDNKNLSGSQKLSSSQQLYQSPEILEQQCITTQHIDTQASNQLNETQKIIMSNQQKLQLLAKQKQQVSDSIKPIDPIEIQQVQPESIQKTVNQENYEHIKKIQQLQAKIEEREDVIKSLVKIIKKRDPSFVLAQILGNKQLEKELDRNSIESQNLQTNEAAQNKSRNQANTTIYQEDNRLSESQIQEMRRKSGLQQTNQLPTGFKQVSKNANYEQDYQVINNESNNQNAKEYSNNIQKQKQSGISFQMTDEKQTKQQKQQTMSNNQNIQEQKYLDSNEIKQKQSSSIQFDSKPITQQQQLKQEPSVQSQPEPQGVLSFEDFLKQRAKYAAKLEIESSKQEQSSPQFDPKVAEFEQMKQQKQMLQQQNEQLQTQLQNRIQQVQQPQYSPPSSYQNLQPQNNYSQQNQPSYQQPNQYQANQQNYQQQQYQPQLQQNQPSQSNYQPQQQSQQQYQNSYQPAFAQNNQPQPNQSQNTFQQQNTVQQPQNKPYQSQAFDPNFNSYEQIKQNSSAAEHQVNKNSNNSDAIKAKMTFDLNNPRYKMFKDVDSKYNVIQQQAEEHKNEMNALLSKKVGRKEQIRINFLEERLKDLFGESARLKVQLKVFEKEFM</sequence>
<name>A0AA86U4A5_9EUKA</name>
<feature type="coiled-coil region" evidence="1">
    <location>
        <begin position="228"/>
        <end position="284"/>
    </location>
</feature>
<comment type="caution">
    <text evidence="3">The sequence shown here is derived from an EMBL/GenBank/DDBJ whole genome shotgun (WGS) entry which is preliminary data.</text>
</comment>
<dbReference type="AlphaFoldDB" id="A0AA86U4A5"/>
<organism evidence="3">
    <name type="scientific">Hexamita inflata</name>
    <dbReference type="NCBI Taxonomy" id="28002"/>
    <lineage>
        <taxon>Eukaryota</taxon>
        <taxon>Metamonada</taxon>
        <taxon>Diplomonadida</taxon>
        <taxon>Hexamitidae</taxon>
        <taxon>Hexamitinae</taxon>
        <taxon>Hexamita</taxon>
    </lineage>
</organism>
<evidence type="ECO:0000256" key="1">
    <source>
        <dbReference type="SAM" id="Coils"/>
    </source>
</evidence>
<feature type="compositionally biased region" description="Low complexity" evidence="2">
    <location>
        <begin position="501"/>
        <end position="611"/>
    </location>
</feature>
<accession>A0AA86U4A5</accession>
<feature type="compositionally biased region" description="Low complexity" evidence="2">
    <location>
        <begin position="428"/>
        <end position="439"/>
    </location>
</feature>
<evidence type="ECO:0000256" key="2">
    <source>
        <dbReference type="SAM" id="MobiDB-lite"/>
    </source>
</evidence>
<evidence type="ECO:0000313" key="4">
    <source>
        <dbReference type="EMBL" id="CAL6022025.1"/>
    </source>
</evidence>
<reference evidence="4 5" key="2">
    <citation type="submission" date="2024-07" db="EMBL/GenBank/DDBJ databases">
        <authorList>
            <person name="Akdeniz Z."/>
        </authorList>
    </citation>
    <scope>NUCLEOTIDE SEQUENCE [LARGE SCALE GENOMIC DNA]</scope>
</reference>
<dbReference type="EMBL" id="CATOUU010000660">
    <property type="protein sequence ID" value="CAI9939041.1"/>
    <property type="molecule type" value="Genomic_DNA"/>
</dbReference>
<feature type="coiled-coil region" evidence="1">
    <location>
        <begin position="336"/>
        <end position="397"/>
    </location>
</feature>
<reference evidence="3" key="1">
    <citation type="submission" date="2023-06" db="EMBL/GenBank/DDBJ databases">
        <authorList>
            <person name="Kurt Z."/>
        </authorList>
    </citation>
    <scope>NUCLEOTIDE SEQUENCE</scope>
</reference>